<dbReference type="Proteomes" id="UP000593566">
    <property type="component" value="Unassembled WGS sequence"/>
</dbReference>
<reference evidence="2 3" key="1">
    <citation type="journal article" date="2020" name="Genomics">
        <title>Complete, high-quality genomes from long-read metagenomic sequencing of two wolf lichen thalli reveals enigmatic genome architecture.</title>
        <authorList>
            <person name="McKenzie S.K."/>
            <person name="Walston R.F."/>
            <person name="Allen J.L."/>
        </authorList>
    </citation>
    <scope>NUCLEOTIDE SEQUENCE [LARGE SCALE GENOMIC DNA]</scope>
    <source>
        <strain evidence="2">WasteWater1</strain>
    </source>
</reference>
<evidence type="ECO:0000256" key="1">
    <source>
        <dbReference type="SAM" id="MobiDB-lite"/>
    </source>
</evidence>
<feature type="region of interest" description="Disordered" evidence="1">
    <location>
        <begin position="20"/>
        <end position="111"/>
    </location>
</feature>
<proteinExistence type="predicted"/>
<accession>A0A8H6CD49</accession>
<dbReference type="RefSeq" id="XP_037150850.1">
    <property type="nucleotide sequence ID" value="XM_037293197.1"/>
</dbReference>
<protein>
    <submittedName>
        <fullName evidence="2">Uncharacterized protein</fullName>
    </submittedName>
</protein>
<dbReference type="EMBL" id="JACCJB010000014">
    <property type="protein sequence ID" value="KAF6221415.1"/>
    <property type="molecule type" value="Genomic_DNA"/>
</dbReference>
<evidence type="ECO:0000313" key="2">
    <source>
        <dbReference type="EMBL" id="KAF6221415.1"/>
    </source>
</evidence>
<dbReference type="GeneID" id="59330684"/>
<dbReference type="PANTHER" id="PTHR45737:SF6">
    <property type="entry name" value="VON WILLEBRAND FACTOR A DOMAIN-CONTAINING PROTEIN 5A"/>
    <property type="match status" value="1"/>
</dbReference>
<name>A0A8H6CD49_9LECA</name>
<comment type="caution">
    <text evidence="2">The sequence shown here is derived from an EMBL/GenBank/DDBJ whole genome shotgun (WGS) entry which is preliminary data.</text>
</comment>
<keyword evidence="3" id="KW-1185">Reference proteome</keyword>
<dbReference type="PANTHER" id="PTHR45737">
    <property type="entry name" value="VON WILLEBRAND FACTOR A DOMAIN-CONTAINING PROTEIN 5A"/>
    <property type="match status" value="1"/>
</dbReference>
<gene>
    <name evidence="2" type="ORF">HO133_002270</name>
</gene>
<sequence>MKPSEDDKQSVEAVVQECTLSFGKSESCPSAGIGSDEAEESDEDMGFGLFDTPPPREITPPEGCHSRFFSHYSRERGGSPTKENGRGRGGRRTTPPSQSRETATRSAGSPAQSASLAQFLLVRLFAFTTSDMSNPSDRQLHLLAVPMVCSVQWHRLVRPLSLVQRRSKNVLRPLAPPKEITDIEKVISIIELQDFEGSWTEATQLTSTMGIKEKILCTKMESYWITWVVVAFLEQKMGKERETWDLVICKAKTWLKGNFFRTEVLEAEARQVIQQWN</sequence>
<evidence type="ECO:0000313" key="3">
    <source>
        <dbReference type="Proteomes" id="UP000593566"/>
    </source>
</evidence>
<dbReference type="AlphaFoldDB" id="A0A8H6CD49"/>
<organism evidence="2 3">
    <name type="scientific">Letharia lupina</name>
    <dbReference type="NCBI Taxonomy" id="560253"/>
    <lineage>
        <taxon>Eukaryota</taxon>
        <taxon>Fungi</taxon>
        <taxon>Dikarya</taxon>
        <taxon>Ascomycota</taxon>
        <taxon>Pezizomycotina</taxon>
        <taxon>Lecanoromycetes</taxon>
        <taxon>OSLEUM clade</taxon>
        <taxon>Lecanoromycetidae</taxon>
        <taxon>Lecanorales</taxon>
        <taxon>Lecanorineae</taxon>
        <taxon>Parmeliaceae</taxon>
        <taxon>Letharia</taxon>
    </lineage>
</organism>
<feature type="compositionally biased region" description="Acidic residues" evidence="1">
    <location>
        <begin position="36"/>
        <end position="45"/>
    </location>
</feature>
<feature type="compositionally biased region" description="Polar residues" evidence="1">
    <location>
        <begin position="94"/>
        <end position="111"/>
    </location>
</feature>